<dbReference type="Proteomes" id="UP001144313">
    <property type="component" value="Unassembled WGS sequence"/>
</dbReference>
<sequence length="45" mass="5351">MLLWRNPRIHGTDRVKRWAACDEHEPTLREFLTARGFPCQTERVG</sequence>
<name>A0A9W6LI17_9ACTN</name>
<accession>A0A9W6LI17</accession>
<comment type="caution">
    <text evidence="1">The sequence shown here is derived from an EMBL/GenBank/DDBJ whole genome shotgun (WGS) entry which is preliminary data.</text>
</comment>
<protein>
    <submittedName>
        <fullName evidence="1">Uncharacterized protein</fullName>
    </submittedName>
</protein>
<evidence type="ECO:0000313" key="1">
    <source>
        <dbReference type="EMBL" id="GLI44158.1"/>
    </source>
</evidence>
<dbReference type="EMBL" id="BSDT01000001">
    <property type="protein sequence ID" value="GLI44158.1"/>
    <property type="molecule type" value="Genomic_DNA"/>
</dbReference>
<keyword evidence="2" id="KW-1185">Reference proteome</keyword>
<organism evidence="1 2">
    <name type="scientific">Glycomyces algeriensis</name>
    <dbReference type="NCBI Taxonomy" id="256037"/>
    <lineage>
        <taxon>Bacteria</taxon>
        <taxon>Bacillati</taxon>
        <taxon>Actinomycetota</taxon>
        <taxon>Actinomycetes</taxon>
        <taxon>Glycomycetales</taxon>
        <taxon>Glycomycetaceae</taxon>
        <taxon>Glycomyces</taxon>
    </lineage>
</organism>
<dbReference type="AlphaFoldDB" id="A0A9W6LI17"/>
<gene>
    <name evidence="1" type="ORF">GALLR39Z86_40080</name>
</gene>
<reference evidence="1" key="1">
    <citation type="submission" date="2022-12" db="EMBL/GenBank/DDBJ databases">
        <title>Reference genome sequencing for broad-spectrum identification of bacterial and archaeal isolates by mass spectrometry.</title>
        <authorList>
            <person name="Sekiguchi Y."/>
            <person name="Tourlousse D.M."/>
        </authorList>
    </citation>
    <scope>NUCLEOTIDE SEQUENCE</scope>
    <source>
        <strain evidence="1">LLR39Z86</strain>
    </source>
</reference>
<proteinExistence type="predicted"/>
<evidence type="ECO:0000313" key="2">
    <source>
        <dbReference type="Proteomes" id="UP001144313"/>
    </source>
</evidence>